<name>A0A127JQB3_9BURK</name>
<dbReference type="InterPro" id="IPR005572">
    <property type="entry name" value="Anti-sigma_E_RseA_N"/>
</dbReference>
<dbReference type="RefSeq" id="WP_082792599.1">
    <property type="nucleotide sequence ID" value="NZ_CP010951.1"/>
</dbReference>
<dbReference type="CDD" id="cd16328">
    <property type="entry name" value="RseA_N"/>
    <property type="match status" value="1"/>
</dbReference>
<proteinExistence type="predicted"/>
<dbReference type="Proteomes" id="UP000070433">
    <property type="component" value="Chromosome"/>
</dbReference>
<feature type="domain" description="Anti sigma-E protein RseA N-terminal" evidence="1">
    <location>
        <begin position="13"/>
        <end position="93"/>
    </location>
</feature>
<dbReference type="SUPFAM" id="SSF89069">
    <property type="entry name" value="N-terminal, cytoplasmic domain of anti-sigmaE factor RseA"/>
    <property type="match status" value="1"/>
</dbReference>
<dbReference type="Pfam" id="PF03872">
    <property type="entry name" value="RseA_N"/>
    <property type="match status" value="1"/>
</dbReference>
<gene>
    <name evidence="2" type="ORF">UC35_03435</name>
</gene>
<evidence type="ECO:0000313" key="2">
    <source>
        <dbReference type="EMBL" id="AMO22105.1"/>
    </source>
</evidence>
<dbReference type="OrthoDB" id="8561243at2"/>
<dbReference type="EMBL" id="CP010951">
    <property type="protein sequence ID" value="AMO22105.1"/>
    <property type="molecule type" value="Genomic_DNA"/>
</dbReference>
<protein>
    <recommendedName>
        <fullName evidence="1">Anti sigma-E protein RseA N-terminal domain-containing protein</fullName>
    </recommendedName>
</protein>
<dbReference type="Gene3D" id="1.10.10.880">
    <property type="entry name" value="Anti sigma-E protein RseA, N-terminal domain"/>
    <property type="match status" value="1"/>
</dbReference>
<evidence type="ECO:0000259" key="1">
    <source>
        <dbReference type="Pfam" id="PF03872"/>
    </source>
</evidence>
<evidence type="ECO:0000313" key="3">
    <source>
        <dbReference type="Proteomes" id="UP000070433"/>
    </source>
</evidence>
<reference evidence="2 3" key="1">
    <citation type="journal article" date="2014" name="Int. J. Syst. Evol. Microbiol.">
        <title>Ramlibacter solisilvae sp. nov., isolated from forest soil, and emended description of the genus Ramlibacter.</title>
        <authorList>
            <person name="Lee H.J."/>
            <person name="Lee S.H."/>
            <person name="Lee S.S."/>
            <person name="Lee J.S."/>
            <person name="Kim Y."/>
            <person name="Kim S.C."/>
            <person name="Jeon C.O."/>
        </authorList>
    </citation>
    <scope>NUCLEOTIDE SEQUENCE [LARGE SCALE GENOMIC DNA]</scope>
    <source>
        <strain evidence="2 3">5-10</strain>
    </source>
</reference>
<sequence>MGRSDVMEQIRTRELISDMADGRLEGDAFTRGVELAASDPTAREAWHAYHLIGDVLRSSELAAGTPSQAFLSRLQVRLQGEEVDATTLAQQQPLVDPRALEPAANDSSFRWKLVAGLASLAAVGAVAWTVVGSPRQDAGQLATTQPGTVLAGSERGVMIRDPRLDELMATHRQLGGGSLVPPAGYLHNATFDGQGR</sequence>
<dbReference type="AlphaFoldDB" id="A0A127JQB3"/>
<organism evidence="2 3">
    <name type="scientific">Ramlibacter tataouinensis</name>
    <dbReference type="NCBI Taxonomy" id="94132"/>
    <lineage>
        <taxon>Bacteria</taxon>
        <taxon>Pseudomonadati</taxon>
        <taxon>Pseudomonadota</taxon>
        <taxon>Betaproteobacteria</taxon>
        <taxon>Burkholderiales</taxon>
        <taxon>Comamonadaceae</taxon>
        <taxon>Ramlibacter</taxon>
    </lineage>
</organism>
<keyword evidence="3" id="KW-1185">Reference proteome</keyword>
<dbReference type="GO" id="GO:0016989">
    <property type="term" value="F:sigma factor antagonist activity"/>
    <property type="evidence" value="ECO:0007669"/>
    <property type="project" value="InterPro"/>
</dbReference>
<accession>A0A127JQB3</accession>
<dbReference type="InterPro" id="IPR036147">
    <property type="entry name" value="Anti-sigma_E_RseA_N_sf"/>
</dbReference>